<sequence>MNSANKTQVFNMVNPSNNLKVLQSLEELVTTVRCLSGKLSLLAQKPCPELQTTPNKTVIVPYSKRKKDQGHNFVHSTVQNAQSSVCKKRLSAIKASSGMEVKRLQVPRFGAANAPRRSTPPRRVTSFSVHCQTEREREPSNAVCSPPPPSPQVMEVRLRVDNSSSSSAVSKCVSEPIITGSPCLNQCYSVACHNTLGPRNLQPSNSDKRVVRCVEELALEMRDLTRTILNMPYCGHQYGAYYSQPHPPPSIAQMACMPSSPLDTALLSATRDLNERLRDLGRTMHHMVDQYPLHQGDQRSGGYNVPADAAILRLLTALQGNMRAVVRGLRTAVKKSASFPRPPEQNLSREKLEVNRLLAEVARLIGGIRRDFKDITRDNNQEFGDCVTRAIPNCSRQPGLQTKGTIPSISIQPYPRPGKRSKITRVDIPADSEIGKRHFESEAPEEEIHFERPPVQKGCSEAVKTMASLPGKACIPLSHPRKRPKMNRGSGRTGSKSPKDLKYIGSSVVSPRHTEPKLTVLSKNNAPKAGEKRMQPATEALKPLPASSGQALSFYDDVPKEVLLPPNDIPVTDNRPVRAEDSSSSVKGCLPVRAPLKCLQREKSTTSAPQSPSLKAKHSQSALEVKIPTGTQQDTKENRQPVSGGAVLKTSTHVINAMDEDSFPLRSEDAAAEINIHPEKSTLRENFRLEHPVRTQFLGEIHADVNTVLCEKPNPPTEGNYAAVPCAEMTSGLPVKEFASKDLEKETCLTLSQMSEEGNQTEDVEARCQKNYAQIPKRVASAREQLASVLDLLDRCEQQDYTEEEFLRELEHLNLESDLPSTQGYYAPSFPRALTLLPERDPTVVRLPPTTTSTKAHRRNTPPNARSEITPAVDNRYGRRAWPTEDTGLDSNEDAEASSLVSRRSQLEPFAVVPKSRRSDSSDASTPEVVGPKIVSDKNQQKDGEVMRHLSPGMVVRIRSHSVDEAGSERDLGADSSARRGSLEVKRSLNGEPSAMGPKGRRSENSDASSTKNASPKTMNDKNRQKDGRGMRHPSPGIVEKIYSKNVEETDLTEASERKLEGSSSGTPRSLELRQSSNEKNESLGTVEGSSMLTSLAEKGSSKESQVGKEPSLVPEIKIGSESSRGFPDAPTEKQNTDDSKPPLENKSFIVETAPSGPILRVIDCRPIPFLGESTSGRNSTNPSPTLGSDSSVLCKAHCGNAVFQEILQDYYKLLAMAGRETATCPERCMDREPHLSSGCQTYRCRCTEGRDDWHPICQPPAYGECSERPFSEAVYTDRNSRPGRSLDDCRPLCRSRNCPACGECSERQLSGAMYTVCDRTKTSNCYLTPCRTRKCVGAVNVPEITYHPRGGYKSCDEFPMSCRHRASKFPRCTHFNEGTTASPLGASSPTDRRTFHGDSYGMTKVATEPPNYSWHGFKTSEAELCLNGCRCRRSEYAKCFEPAVSKSGCNVAKPRFQDAICRGGLDPCQRGCPSSTLNPILVQNFHSSATPVEEDEDCRNRHGVRRFYSTTDGDSEEPTLATRSDCLNSTFRIDCDVYRRGSTPYNQDDKNLIKRSVPETSTAIGCGTQDDIDTEERDQGQFQDEASSTMLRSPTSVIQSQDKTRDSHEEPACSSSVFRRQSVDSRQGSESELRTNREAFVQLDTSKAPNQESFCCHESPRQSDVRPHSLLQSEFPCQTMGTPPAVHRSSLISSRTELDTNPDQLADARLMDILGRVGDMVCTSFPPNGLLSDALAVVNASLDARYKARSGLGSKKSFSTPTGGKHCDFQPKLPEVMPRKRSSEYFKVWWLDKPVKMKRRKKRCRRRSGRRNDAEVDAYRIAEEKASALSENGTDQLIQILDLLERRETTDKEAFCEMQTAQWPQLDSPYRTVHSSLSNQDANPEFRTCRCCAHSPTSQQPINLMVFPPPQQYPQTNGCPAYDPRPVAVSAVVSARRSSGWPWQRHLDSPRTLAPWFTRPPISDCLSALVGGYGSPGSCNSKPLG</sequence>
<feature type="region of interest" description="Disordered" evidence="1">
    <location>
        <begin position="398"/>
        <end position="422"/>
    </location>
</feature>
<organism evidence="2">
    <name type="scientific">Schistocephalus solidus</name>
    <name type="common">Tapeworm</name>
    <dbReference type="NCBI Taxonomy" id="70667"/>
    <lineage>
        <taxon>Eukaryota</taxon>
        <taxon>Metazoa</taxon>
        <taxon>Spiralia</taxon>
        <taxon>Lophotrochozoa</taxon>
        <taxon>Platyhelminthes</taxon>
        <taxon>Cestoda</taxon>
        <taxon>Eucestoda</taxon>
        <taxon>Diphyllobothriidea</taxon>
        <taxon>Diphyllobothriidae</taxon>
        <taxon>Schistocephalus</taxon>
    </lineage>
</organism>
<dbReference type="EMBL" id="GEEE01015811">
    <property type="protein sequence ID" value="JAP47414.1"/>
    <property type="molecule type" value="Transcribed_RNA"/>
</dbReference>
<feature type="compositionally biased region" description="Basic and acidic residues" evidence="1">
    <location>
        <begin position="961"/>
        <end position="989"/>
    </location>
</feature>
<feature type="compositionally biased region" description="Basic and acidic residues" evidence="1">
    <location>
        <begin position="935"/>
        <end position="948"/>
    </location>
</feature>
<feature type="compositionally biased region" description="Basic and acidic residues" evidence="1">
    <location>
        <begin position="1131"/>
        <end position="1144"/>
    </location>
</feature>
<proteinExistence type="predicted"/>
<feature type="region of interest" description="Disordered" evidence="1">
    <location>
        <begin position="472"/>
        <end position="503"/>
    </location>
</feature>
<feature type="compositionally biased region" description="Basic and acidic residues" evidence="1">
    <location>
        <begin position="1019"/>
        <end position="1030"/>
    </location>
</feature>
<gene>
    <name evidence="2" type="ORF">TR165173</name>
</gene>
<feature type="compositionally biased region" description="Polar residues" evidence="1">
    <location>
        <begin position="1581"/>
        <end position="1602"/>
    </location>
</feature>
<feature type="compositionally biased region" description="Acidic residues" evidence="1">
    <location>
        <begin position="887"/>
        <end position="896"/>
    </location>
</feature>
<feature type="compositionally biased region" description="Basic and acidic residues" evidence="1">
    <location>
        <begin position="1622"/>
        <end position="1637"/>
    </location>
</feature>
<feature type="compositionally biased region" description="Polar residues" evidence="1">
    <location>
        <begin position="1006"/>
        <end position="1018"/>
    </location>
</feature>
<name>A0A0X3P619_SCHSO</name>
<feature type="compositionally biased region" description="Polar residues" evidence="1">
    <location>
        <begin position="398"/>
        <end position="411"/>
    </location>
</feature>
<accession>A0A0X3P619</accession>
<feature type="region of interest" description="Disordered" evidence="1">
    <location>
        <begin position="600"/>
        <end position="643"/>
    </location>
</feature>
<feature type="region of interest" description="Disordered" evidence="1">
    <location>
        <begin position="1561"/>
        <end position="1637"/>
    </location>
</feature>
<reference evidence="2" key="1">
    <citation type="submission" date="2016-01" db="EMBL/GenBank/DDBJ databases">
        <title>Reference transcriptome for the parasite Schistocephalus solidus: insights into the molecular evolution of parasitism.</title>
        <authorList>
            <person name="Hebert F.O."/>
            <person name="Grambauer S."/>
            <person name="Barber I."/>
            <person name="Landry C.R."/>
            <person name="Aubin-Horth N."/>
        </authorList>
    </citation>
    <scope>NUCLEOTIDE SEQUENCE</scope>
</reference>
<feature type="compositionally biased region" description="Basic and acidic residues" evidence="1">
    <location>
        <begin position="1603"/>
        <end position="1612"/>
    </location>
</feature>
<evidence type="ECO:0000313" key="2">
    <source>
        <dbReference type="EMBL" id="JAP47414.1"/>
    </source>
</evidence>
<feature type="region of interest" description="Disordered" evidence="1">
    <location>
        <begin position="565"/>
        <end position="586"/>
    </location>
</feature>
<evidence type="ECO:0000256" key="1">
    <source>
        <dbReference type="SAM" id="MobiDB-lite"/>
    </source>
</evidence>
<feature type="region of interest" description="Disordered" evidence="1">
    <location>
        <begin position="843"/>
        <end position="1145"/>
    </location>
</feature>
<feature type="compositionally biased region" description="Polar residues" evidence="1">
    <location>
        <begin position="1062"/>
        <end position="1076"/>
    </location>
</feature>
<protein>
    <submittedName>
        <fullName evidence="2">Uncharacterized protein</fullName>
    </submittedName>
</protein>